<sequence>MIATTPATAVTGLVNRHGLPVITAPTTGGDPRWQVTGPDGHIRWSTPTFTPALFTAAGDHMSGPVARAESVPLSEWLGQPDWPTAERYLRDNIADLLHPQTTQELRRLGEQDPHNRLIPAYQAILDLTHAAGGVIDPPETRYQPTETIRTSQMEPRDTVQGPMPVTFALDYLTPRLKTDEHNPTTLIPDRKLRRLWDDRLLRLTYHDTRARDLAATLAAGVIGEHQGRVDDGRWNATMFGAVATVLRMTVDEARTPGFIDAWNTALDDIACCTAHSEHRMHWVPRLDELRFTVTNHGIPGNINEPAPDHATPLNILTDTMADCRPRHTPGRVP</sequence>
<dbReference type="EMBL" id="QVFU01000015">
    <property type="protein sequence ID" value="RFS45584.1"/>
    <property type="molecule type" value="Genomic_DNA"/>
</dbReference>
<evidence type="ECO:0000313" key="2">
    <source>
        <dbReference type="Proteomes" id="UP000262621"/>
    </source>
</evidence>
<comment type="caution">
    <text evidence="1">The sequence shown here is derived from an EMBL/GenBank/DDBJ whole genome shotgun (WGS) entry which is preliminary data.</text>
</comment>
<name>A0A372FY86_9ACTN</name>
<protein>
    <submittedName>
        <fullName evidence="1">Uncharacterized protein</fullName>
    </submittedName>
</protein>
<evidence type="ECO:0000313" key="1">
    <source>
        <dbReference type="EMBL" id="RFS45584.1"/>
    </source>
</evidence>
<proteinExistence type="predicted"/>
<organism evidence="1 2">
    <name type="scientific">Micromonospora craniellae</name>
    <dbReference type="NCBI Taxonomy" id="2294034"/>
    <lineage>
        <taxon>Bacteria</taxon>
        <taxon>Bacillati</taxon>
        <taxon>Actinomycetota</taxon>
        <taxon>Actinomycetes</taxon>
        <taxon>Micromonosporales</taxon>
        <taxon>Micromonosporaceae</taxon>
        <taxon>Micromonospora</taxon>
    </lineage>
</organism>
<gene>
    <name evidence="1" type="ORF">D0Q02_15920</name>
</gene>
<dbReference type="AlphaFoldDB" id="A0A372FY86"/>
<reference evidence="1 2" key="1">
    <citation type="submission" date="2018-08" db="EMBL/GenBank/DDBJ databases">
        <title>Verrucosispora craniellae sp. nov., isolated from a marine sponge in the South China Sea.</title>
        <authorList>
            <person name="Li L."/>
            <person name="Lin H.W."/>
        </authorList>
    </citation>
    <scope>NUCLEOTIDE SEQUENCE [LARGE SCALE GENOMIC DNA]</scope>
    <source>
        <strain evidence="1 2">LHW63014</strain>
    </source>
</reference>
<dbReference type="Proteomes" id="UP000262621">
    <property type="component" value="Unassembled WGS sequence"/>
</dbReference>
<keyword evidence="2" id="KW-1185">Reference proteome</keyword>
<accession>A0A372FY86</accession>